<evidence type="ECO:0000313" key="2">
    <source>
        <dbReference type="Proteomes" id="UP001374535"/>
    </source>
</evidence>
<gene>
    <name evidence="1" type="ORF">V8G54_022250</name>
</gene>
<sequence>MYRSLLLLQPHSSSKLRLRMRRKAFVGESKRSLAHGECSPRGEEGAELACNCNSISGQEPGRSRDTLLFGLTENFGIGNELGGGEFEYVGPAQSSESKMPPSETCWPKLFPFL</sequence>
<accession>A0AAQ3RV10</accession>
<dbReference type="Proteomes" id="UP001374535">
    <property type="component" value="Chromosome 6"/>
</dbReference>
<protein>
    <submittedName>
        <fullName evidence="1">Uncharacterized protein</fullName>
    </submittedName>
</protein>
<reference evidence="1 2" key="1">
    <citation type="journal article" date="2023" name="Life. Sci Alliance">
        <title>Evolutionary insights into 3D genome organization and epigenetic landscape of Vigna mungo.</title>
        <authorList>
            <person name="Junaid A."/>
            <person name="Singh B."/>
            <person name="Bhatia S."/>
        </authorList>
    </citation>
    <scope>NUCLEOTIDE SEQUENCE [LARGE SCALE GENOMIC DNA]</scope>
    <source>
        <strain evidence="1">Urdbean</strain>
    </source>
</reference>
<dbReference type="AlphaFoldDB" id="A0AAQ3RV10"/>
<organism evidence="1 2">
    <name type="scientific">Vigna mungo</name>
    <name type="common">Black gram</name>
    <name type="synonym">Phaseolus mungo</name>
    <dbReference type="NCBI Taxonomy" id="3915"/>
    <lineage>
        <taxon>Eukaryota</taxon>
        <taxon>Viridiplantae</taxon>
        <taxon>Streptophyta</taxon>
        <taxon>Embryophyta</taxon>
        <taxon>Tracheophyta</taxon>
        <taxon>Spermatophyta</taxon>
        <taxon>Magnoliopsida</taxon>
        <taxon>eudicotyledons</taxon>
        <taxon>Gunneridae</taxon>
        <taxon>Pentapetalae</taxon>
        <taxon>rosids</taxon>
        <taxon>fabids</taxon>
        <taxon>Fabales</taxon>
        <taxon>Fabaceae</taxon>
        <taxon>Papilionoideae</taxon>
        <taxon>50 kb inversion clade</taxon>
        <taxon>NPAAA clade</taxon>
        <taxon>indigoferoid/millettioid clade</taxon>
        <taxon>Phaseoleae</taxon>
        <taxon>Vigna</taxon>
    </lineage>
</organism>
<dbReference type="EMBL" id="CP144695">
    <property type="protein sequence ID" value="WVZ08904.1"/>
    <property type="molecule type" value="Genomic_DNA"/>
</dbReference>
<name>A0AAQ3RV10_VIGMU</name>
<evidence type="ECO:0000313" key="1">
    <source>
        <dbReference type="EMBL" id="WVZ08904.1"/>
    </source>
</evidence>
<proteinExistence type="predicted"/>
<keyword evidence="2" id="KW-1185">Reference proteome</keyword>